<name>A0A4R7B7M2_9NEIS</name>
<dbReference type="PANTHER" id="PTHR10458:SF22">
    <property type="entry name" value="PEPTIDE DEFORMYLASE"/>
    <property type="match status" value="1"/>
</dbReference>
<dbReference type="OrthoDB" id="9804313at2"/>
<dbReference type="Pfam" id="PF01327">
    <property type="entry name" value="Pep_deformylase"/>
    <property type="match status" value="1"/>
</dbReference>
<keyword evidence="2" id="KW-0378">Hydrolase</keyword>
<dbReference type="GO" id="GO:0042586">
    <property type="term" value="F:peptide deformylase activity"/>
    <property type="evidence" value="ECO:0007669"/>
    <property type="project" value="UniProtKB-UniRule"/>
</dbReference>
<evidence type="ECO:0000313" key="4">
    <source>
        <dbReference type="Proteomes" id="UP000295611"/>
    </source>
</evidence>
<dbReference type="EC" id="3.5.1.88" evidence="2"/>
<keyword evidence="2" id="KW-0479">Metal-binding</keyword>
<keyword evidence="2" id="KW-0408">Iron</keyword>
<feature type="binding site" evidence="2">
    <location>
        <position position="114"/>
    </location>
    <ligand>
        <name>Fe cation</name>
        <dbReference type="ChEBI" id="CHEBI:24875"/>
    </ligand>
</feature>
<dbReference type="InterPro" id="IPR036821">
    <property type="entry name" value="Peptide_deformylase_sf"/>
</dbReference>
<accession>A0A4R7B7M2</accession>
<comment type="caution">
    <text evidence="3">The sequence shown here is derived from an EMBL/GenBank/DDBJ whole genome shotgun (WGS) entry which is preliminary data.</text>
</comment>
<dbReference type="Proteomes" id="UP000295611">
    <property type="component" value="Unassembled WGS sequence"/>
</dbReference>
<feature type="binding site" evidence="2">
    <location>
        <position position="157"/>
    </location>
    <ligand>
        <name>Fe cation</name>
        <dbReference type="ChEBI" id="CHEBI:24875"/>
    </ligand>
</feature>
<protein>
    <recommendedName>
        <fullName evidence="2">Peptide deformylase</fullName>
        <shortName evidence="2">PDF</shortName>
        <ecNumber evidence="2">3.5.1.88</ecNumber>
    </recommendedName>
    <alternativeName>
        <fullName evidence="2">Polypeptide deformylase</fullName>
    </alternativeName>
</protein>
<keyword evidence="2" id="KW-0648">Protein biosynthesis</keyword>
<dbReference type="GO" id="GO:0046872">
    <property type="term" value="F:metal ion binding"/>
    <property type="evidence" value="ECO:0007669"/>
    <property type="project" value="UniProtKB-KW"/>
</dbReference>
<dbReference type="SUPFAM" id="SSF56420">
    <property type="entry name" value="Peptide deformylase"/>
    <property type="match status" value="1"/>
</dbReference>
<comment type="function">
    <text evidence="2">Removes the formyl group from the N-terminal Met of newly synthesized proteins. Requires at least a dipeptide for an efficient rate of reaction. N-terminal L-methionine is a prerequisite for activity but the enzyme has broad specificity at other positions.</text>
</comment>
<organism evidence="3 4">
    <name type="scientific">Paludibacterium purpuratum</name>
    <dbReference type="NCBI Taxonomy" id="1144873"/>
    <lineage>
        <taxon>Bacteria</taxon>
        <taxon>Pseudomonadati</taxon>
        <taxon>Pseudomonadota</taxon>
        <taxon>Betaproteobacteria</taxon>
        <taxon>Neisseriales</taxon>
        <taxon>Chromobacteriaceae</taxon>
        <taxon>Paludibacterium</taxon>
    </lineage>
</organism>
<gene>
    <name evidence="2" type="primary">def</name>
    <name evidence="3" type="ORF">DFP86_104211</name>
</gene>
<dbReference type="InterPro" id="IPR023635">
    <property type="entry name" value="Peptide_deformylase"/>
</dbReference>
<proteinExistence type="inferred from homology"/>
<dbReference type="PANTHER" id="PTHR10458">
    <property type="entry name" value="PEPTIDE DEFORMYLASE"/>
    <property type="match status" value="1"/>
</dbReference>
<comment type="catalytic activity">
    <reaction evidence="2">
        <text>N-terminal N-formyl-L-methionyl-[peptide] + H2O = N-terminal L-methionyl-[peptide] + formate</text>
        <dbReference type="Rhea" id="RHEA:24420"/>
        <dbReference type="Rhea" id="RHEA-COMP:10639"/>
        <dbReference type="Rhea" id="RHEA-COMP:10640"/>
        <dbReference type="ChEBI" id="CHEBI:15377"/>
        <dbReference type="ChEBI" id="CHEBI:15740"/>
        <dbReference type="ChEBI" id="CHEBI:49298"/>
        <dbReference type="ChEBI" id="CHEBI:64731"/>
        <dbReference type="EC" id="3.5.1.88"/>
    </reaction>
</comment>
<comment type="similarity">
    <text evidence="1 2">Belongs to the polypeptide deformylase family.</text>
</comment>
<comment type="cofactor">
    <cofactor evidence="2">
        <name>Fe(2+)</name>
        <dbReference type="ChEBI" id="CHEBI:29033"/>
    </cofactor>
    <text evidence="2">Binds 1 Fe(2+) ion.</text>
</comment>
<dbReference type="PRINTS" id="PR01576">
    <property type="entry name" value="PDEFORMYLASE"/>
</dbReference>
<feature type="binding site" evidence="2">
    <location>
        <position position="161"/>
    </location>
    <ligand>
        <name>Fe cation</name>
        <dbReference type="ChEBI" id="CHEBI:24875"/>
    </ligand>
</feature>
<dbReference type="RefSeq" id="WP_133679329.1">
    <property type="nucleotide sequence ID" value="NZ_SNZP01000004.1"/>
</dbReference>
<reference evidence="3 4" key="1">
    <citation type="submission" date="2019-03" db="EMBL/GenBank/DDBJ databases">
        <title>Genomic Encyclopedia of Type Strains, Phase III (KMG-III): the genomes of soil and plant-associated and newly described type strains.</title>
        <authorList>
            <person name="Whitman W."/>
        </authorList>
    </citation>
    <scope>NUCLEOTIDE SEQUENCE [LARGE SCALE GENOMIC DNA]</scope>
    <source>
        <strain evidence="3 4">CECT 8976</strain>
    </source>
</reference>
<evidence type="ECO:0000313" key="3">
    <source>
        <dbReference type="EMBL" id="TDR80711.1"/>
    </source>
</evidence>
<dbReference type="Gene3D" id="3.90.45.10">
    <property type="entry name" value="Peptide deformylase"/>
    <property type="match status" value="1"/>
</dbReference>
<sequence>MATARLAIRQIGDPILHTPPPPVDFDQAGRLDEYSAILQNAQCSTGGVGIACNQSAAIAAPVAIFWAGTDDEAVREAARLRYPDATLPPAILMINPEILSYGAETYFPESGEGCLSVAGPIRGKVRRHRTVRVRYQTQDGMVQERECTGFEAHIVQHEHDHLRGVVFLQRIFADCSAEQQSAIARLLQEEAARRQAGGRVETGIEPIMVFDRDGESVVFDPTRLAQALGEVPDATLLGMQSILAVRLR</sequence>
<keyword evidence="4" id="KW-1185">Reference proteome</keyword>
<dbReference type="EMBL" id="SNZP01000004">
    <property type="protein sequence ID" value="TDR80711.1"/>
    <property type="molecule type" value="Genomic_DNA"/>
</dbReference>
<dbReference type="HAMAP" id="MF_00163">
    <property type="entry name" value="Pep_deformylase"/>
    <property type="match status" value="1"/>
</dbReference>
<evidence type="ECO:0000256" key="2">
    <source>
        <dbReference type="HAMAP-Rule" id="MF_00163"/>
    </source>
</evidence>
<dbReference type="GO" id="GO:0006412">
    <property type="term" value="P:translation"/>
    <property type="evidence" value="ECO:0007669"/>
    <property type="project" value="UniProtKB-UniRule"/>
</dbReference>
<dbReference type="AlphaFoldDB" id="A0A4R7B7M2"/>
<evidence type="ECO:0000256" key="1">
    <source>
        <dbReference type="ARBA" id="ARBA00010759"/>
    </source>
</evidence>
<feature type="active site" evidence="2">
    <location>
        <position position="158"/>
    </location>
</feature>